<dbReference type="InterPro" id="IPR013766">
    <property type="entry name" value="Thioredoxin_domain"/>
</dbReference>
<evidence type="ECO:0000259" key="6">
    <source>
        <dbReference type="PROSITE" id="PS51352"/>
    </source>
</evidence>
<keyword evidence="3" id="KW-0479">Metal-binding</keyword>
<evidence type="ECO:0000256" key="3">
    <source>
        <dbReference type="PIRSR" id="PIRSR603782-1"/>
    </source>
</evidence>
<organism evidence="7 8">
    <name type="scientific">Thiocapsa rosea</name>
    <dbReference type="NCBI Taxonomy" id="69360"/>
    <lineage>
        <taxon>Bacteria</taxon>
        <taxon>Pseudomonadati</taxon>
        <taxon>Pseudomonadota</taxon>
        <taxon>Gammaproteobacteria</taxon>
        <taxon>Chromatiales</taxon>
        <taxon>Chromatiaceae</taxon>
        <taxon>Thiocapsa</taxon>
    </lineage>
</organism>
<evidence type="ECO:0000256" key="4">
    <source>
        <dbReference type="PIRSR" id="PIRSR603782-2"/>
    </source>
</evidence>
<evidence type="ECO:0000256" key="2">
    <source>
        <dbReference type="ARBA" id="ARBA00023008"/>
    </source>
</evidence>
<dbReference type="PROSITE" id="PS51352">
    <property type="entry name" value="THIOREDOXIN_2"/>
    <property type="match status" value="1"/>
</dbReference>
<evidence type="ECO:0000256" key="1">
    <source>
        <dbReference type="ARBA" id="ARBA00010996"/>
    </source>
</evidence>
<keyword evidence="5" id="KW-0732">Signal</keyword>
<feature type="binding site" evidence="3">
    <location>
        <position position="59"/>
    </location>
    <ligand>
        <name>Cu cation</name>
        <dbReference type="ChEBI" id="CHEBI:23378"/>
    </ligand>
</feature>
<evidence type="ECO:0000313" key="8">
    <source>
        <dbReference type="Proteomes" id="UP000274556"/>
    </source>
</evidence>
<dbReference type="Pfam" id="PF02630">
    <property type="entry name" value="SCO1-SenC"/>
    <property type="match status" value="1"/>
</dbReference>
<keyword evidence="4" id="KW-1015">Disulfide bond</keyword>
<name>A0A495VCG4_9GAMM</name>
<comment type="similarity">
    <text evidence="1">Belongs to the SCO1/2 family.</text>
</comment>
<dbReference type="PANTHER" id="PTHR12151">
    <property type="entry name" value="ELECTRON TRANSPORT PROTIN SCO1/SENC FAMILY MEMBER"/>
    <property type="match status" value="1"/>
</dbReference>
<sequence length="189" mass="20558">MSLSRTLAALVVLLMIDAEDVSAGPLGGDFTLIDQHEAPFALADARGRVVILTFGYAFCPDICPTTLAMIAEALRRLGDQSERVQPLFVSLDPGRDTSSRLRDYAGFFHPRLIALTGSAERLREVAELFGVRYAFVDEGAGGHYTLDHSASIYVLNPEGRLARILPYGLPVEEIVRAVRDLLVSAEPAD</sequence>
<dbReference type="AlphaFoldDB" id="A0A495VCG4"/>
<feature type="chain" id="PRO_5019828729" evidence="5">
    <location>
        <begin position="24"/>
        <end position="189"/>
    </location>
</feature>
<dbReference type="PANTHER" id="PTHR12151:SF25">
    <property type="entry name" value="LINALOOL DEHYDRATASE_ISOMERASE DOMAIN-CONTAINING PROTEIN"/>
    <property type="match status" value="1"/>
</dbReference>
<reference evidence="7 8" key="1">
    <citation type="submission" date="2018-10" db="EMBL/GenBank/DDBJ databases">
        <title>Genomic Encyclopedia of Archaeal and Bacterial Type Strains, Phase II (KMG-II): from individual species to whole genera.</title>
        <authorList>
            <person name="Goeker M."/>
        </authorList>
    </citation>
    <scope>NUCLEOTIDE SEQUENCE [LARGE SCALE GENOMIC DNA]</scope>
    <source>
        <strain evidence="7 8">DSM 235</strain>
    </source>
</reference>
<keyword evidence="8" id="KW-1185">Reference proteome</keyword>
<protein>
    <submittedName>
        <fullName evidence="7">Protein SCO1/2</fullName>
    </submittedName>
</protein>
<dbReference type="GO" id="GO:0046872">
    <property type="term" value="F:metal ion binding"/>
    <property type="evidence" value="ECO:0007669"/>
    <property type="project" value="UniProtKB-KW"/>
</dbReference>
<gene>
    <name evidence="7" type="ORF">BDD21_4656</name>
</gene>
<dbReference type="CDD" id="cd02968">
    <property type="entry name" value="SCO"/>
    <property type="match status" value="1"/>
</dbReference>
<feature type="disulfide bond" description="Redox-active" evidence="4">
    <location>
        <begin position="59"/>
        <end position="63"/>
    </location>
</feature>
<dbReference type="InterPro" id="IPR003782">
    <property type="entry name" value="SCO1/SenC"/>
</dbReference>
<feature type="binding site" evidence="3">
    <location>
        <position position="148"/>
    </location>
    <ligand>
        <name>Cu cation</name>
        <dbReference type="ChEBI" id="CHEBI:23378"/>
    </ligand>
</feature>
<feature type="binding site" evidence="3">
    <location>
        <position position="63"/>
    </location>
    <ligand>
        <name>Cu cation</name>
        <dbReference type="ChEBI" id="CHEBI:23378"/>
    </ligand>
</feature>
<dbReference type="RefSeq" id="WP_170164869.1">
    <property type="nucleotide sequence ID" value="NZ_RBXL01000001.1"/>
</dbReference>
<dbReference type="SUPFAM" id="SSF52833">
    <property type="entry name" value="Thioredoxin-like"/>
    <property type="match status" value="1"/>
</dbReference>
<evidence type="ECO:0000313" key="7">
    <source>
        <dbReference type="EMBL" id="RKT47101.1"/>
    </source>
</evidence>
<evidence type="ECO:0000256" key="5">
    <source>
        <dbReference type="SAM" id="SignalP"/>
    </source>
</evidence>
<dbReference type="InterPro" id="IPR036249">
    <property type="entry name" value="Thioredoxin-like_sf"/>
</dbReference>
<keyword evidence="2 3" id="KW-0186">Copper</keyword>
<dbReference type="FunFam" id="3.40.30.10:FF:000013">
    <property type="entry name" value="Blast:Protein SCO1 homolog, mitochondrial"/>
    <property type="match status" value="1"/>
</dbReference>
<proteinExistence type="inferred from homology"/>
<comment type="caution">
    <text evidence="7">The sequence shown here is derived from an EMBL/GenBank/DDBJ whole genome shotgun (WGS) entry which is preliminary data.</text>
</comment>
<dbReference type="EMBL" id="RBXL01000001">
    <property type="protein sequence ID" value="RKT47101.1"/>
    <property type="molecule type" value="Genomic_DNA"/>
</dbReference>
<dbReference type="Proteomes" id="UP000274556">
    <property type="component" value="Unassembled WGS sequence"/>
</dbReference>
<accession>A0A495VCG4</accession>
<feature type="signal peptide" evidence="5">
    <location>
        <begin position="1"/>
        <end position="23"/>
    </location>
</feature>
<feature type="domain" description="Thioredoxin" evidence="6">
    <location>
        <begin position="21"/>
        <end position="183"/>
    </location>
</feature>
<dbReference type="Gene3D" id="3.40.30.10">
    <property type="entry name" value="Glutaredoxin"/>
    <property type="match status" value="1"/>
</dbReference>